<protein>
    <submittedName>
        <fullName evidence="3">Uncharacterized protein</fullName>
    </submittedName>
</protein>
<keyword evidence="2" id="KW-0732">Signal</keyword>
<dbReference type="RefSeq" id="WP_030233081.1">
    <property type="nucleotide sequence ID" value="NZ_BSRP01000003.1"/>
</dbReference>
<feature type="compositionally biased region" description="Basic and acidic residues" evidence="1">
    <location>
        <begin position="66"/>
        <end position="88"/>
    </location>
</feature>
<feature type="chain" id="PRO_5043926871" evidence="2">
    <location>
        <begin position="29"/>
        <end position="88"/>
    </location>
</feature>
<reference evidence="3 4" key="1">
    <citation type="submission" date="2017-11" db="EMBL/GenBank/DDBJ databases">
        <title>Complete genome sequence of Streptomyces lavendulae subsp. lavendulae CCM 3239 (formerly 'Streptomyces aureofaciens CCM 3239'), the producer of the angucycline-type antibiotic auricin.</title>
        <authorList>
            <person name="Busche T."/>
            <person name="Novakova R."/>
            <person name="Al'Dilaimi A."/>
            <person name="Homerova D."/>
            <person name="Feckova L."/>
            <person name="Rezuchova B."/>
            <person name="Mingyar E."/>
            <person name="Csolleiova D."/>
            <person name="Bekeova C."/>
            <person name="Winkler A."/>
            <person name="Sevcikova B."/>
            <person name="Kalinowski J."/>
            <person name="Kormanec J."/>
            <person name="Ruckert C."/>
        </authorList>
    </citation>
    <scope>NUCLEOTIDE SEQUENCE [LARGE SCALE GENOMIC DNA]</scope>
    <source>
        <strain evidence="3 4">CCM 3239</strain>
    </source>
</reference>
<evidence type="ECO:0000313" key="3">
    <source>
        <dbReference type="EMBL" id="ATZ27045.1"/>
    </source>
</evidence>
<dbReference type="Proteomes" id="UP000231791">
    <property type="component" value="Chromosome"/>
</dbReference>
<evidence type="ECO:0000256" key="2">
    <source>
        <dbReference type="SAM" id="SignalP"/>
    </source>
</evidence>
<feature type="signal peptide" evidence="2">
    <location>
        <begin position="1"/>
        <end position="28"/>
    </location>
</feature>
<dbReference type="AlphaFoldDB" id="A0A2K8PN81"/>
<gene>
    <name evidence="3" type="ORF">SLAV_26265</name>
</gene>
<feature type="region of interest" description="Disordered" evidence="1">
    <location>
        <begin position="52"/>
        <end position="88"/>
    </location>
</feature>
<dbReference type="GeneID" id="49389126"/>
<evidence type="ECO:0000313" key="4">
    <source>
        <dbReference type="Proteomes" id="UP000231791"/>
    </source>
</evidence>
<proteinExistence type="predicted"/>
<sequence>MRRRIIGVVVAGAAGLTLGLLPLTSASAHDHSGGWDSRGSHARWNHNDWGNGNWNDDDCGGNGHWNDNDWGSRYDSGWNHDGDWGGWR</sequence>
<accession>A0A2K8PN81</accession>
<keyword evidence="4" id="KW-1185">Reference proteome</keyword>
<name>A0A2K8PN81_STRLA</name>
<dbReference type="EMBL" id="CP024985">
    <property type="protein sequence ID" value="ATZ27045.1"/>
    <property type="molecule type" value="Genomic_DNA"/>
</dbReference>
<organism evidence="3 4">
    <name type="scientific">Streptomyces lavendulae subsp. lavendulae</name>
    <dbReference type="NCBI Taxonomy" id="58340"/>
    <lineage>
        <taxon>Bacteria</taxon>
        <taxon>Bacillati</taxon>
        <taxon>Actinomycetota</taxon>
        <taxon>Actinomycetes</taxon>
        <taxon>Kitasatosporales</taxon>
        <taxon>Streptomycetaceae</taxon>
        <taxon>Streptomyces</taxon>
    </lineage>
</organism>
<evidence type="ECO:0000256" key="1">
    <source>
        <dbReference type="SAM" id="MobiDB-lite"/>
    </source>
</evidence>
<dbReference type="KEGG" id="slx:SLAV_26265"/>